<accession>A0A5M9J4Q5</accession>
<feature type="region of interest" description="Disordered" evidence="1">
    <location>
        <begin position="275"/>
        <end position="304"/>
    </location>
</feature>
<evidence type="ECO:0000313" key="3">
    <source>
        <dbReference type="Proteomes" id="UP000322873"/>
    </source>
</evidence>
<gene>
    <name evidence="2" type="ORF">EYC84_011184</name>
</gene>
<reference evidence="2 3" key="1">
    <citation type="submission" date="2019-06" db="EMBL/GenBank/DDBJ databases">
        <title>Genome Sequence of the Brown Rot Fungal Pathogen Monilinia fructicola.</title>
        <authorList>
            <person name="De Miccolis Angelini R.M."/>
            <person name="Landi L."/>
            <person name="Abate D."/>
            <person name="Pollastro S."/>
            <person name="Romanazzi G."/>
            <person name="Faretra F."/>
        </authorList>
    </citation>
    <scope>NUCLEOTIDE SEQUENCE [LARGE SCALE GENOMIC DNA]</scope>
    <source>
        <strain evidence="2 3">Mfrc123</strain>
    </source>
</reference>
<evidence type="ECO:0000313" key="2">
    <source>
        <dbReference type="EMBL" id="KAA8564238.1"/>
    </source>
</evidence>
<sequence length="445" mass="49612">MSFFFNSPPISENPSGNLGMESPSQNDVQQHMSGAKSNIYLPPSTPSASATSSLYLFDTRSTTSTDMLNGGGAMVGRKRMRDTLPYEYGYERGNQFDDGDSNLLTPGSPMPFVNTKYRLAGGLDTPQADIQNRELGRESDYGDIKYRRELSDVKENFEMDGEGQFYRDENGRARIRGNPKGNDSGGWIKPALNVVGGVVGKVWEFCKMGVAFKGFQAGGGNGYVFGTTTPIAPVAVDESKENPWEDEKSPGTPVPDGVSMGGMVENYMDQHYIEPQETTPPRPAKRRQTSFTTTQSGPDDMSRNWVVVPQPPPQPEYPLVQQYPTMPPVPAEQMHSPSRNLKPRDPGYHNKEVELLDIVCLQLRHRVGDIWFHLKSHQAIWAQPEDQIIKPRERSTPLQTSQVMERQTIQPPLEQILLISLALLHQAVPVSRVGHQIVLRLDQQV</sequence>
<dbReference type="Proteomes" id="UP000322873">
    <property type="component" value="Unassembled WGS sequence"/>
</dbReference>
<dbReference type="AlphaFoldDB" id="A0A5M9J4Q5"/>
<organism evidence="2 3">
    <name type="scientific">Monilinia fructicola</name>
    <name type="common">Brown rot fungus</name>
    <name type="synonym">Ciboria fructicola</name>
    <dbReference type="NCBI Taxonomy" id="38448"/>
    <lineage>
        <taxon>Eukaryota</taxon>
        <taxon>Fungi</taxon>
        <taxon>Dikarya</taxon>
        <taxon>Ascomycota</taxon>
        <taxon>Pezizomycotina</taxon>
        <taxon>Leotiomycetes</taxon>
        <taxon>Helotiales</taxon>
        <taxon>Sclerotiniaceae</taxon>
        <taxon>Monilinia</taxon>
    </lineage>
</organism>
<name>A0A5M9J4Q5_MONFR</name>
<dbReference type="VEuPathDB" id="FungiDB:MFRU_091g00010"/>
<proteinExistence type="predicted"/>
<comment type="caution">
    <text evidence="2">The sequence shown here is derived from an EMBL/GenBank/DDBJ whole genome shotgun (WGS) entry which is preliminary data.</text>
</comment>
<dbReference type="EMBL" id="VICG01000015">
    <property type="protein sequence ID" value="KAA8564238.1"/>
    <property type="molecule type" value="Genomic_DNA"/>
</dbReference>
<feature type="region of interest" description="Disordered" evidence="1">
    <location>
        <begin position="1"/>
        <end position="31"/>
    </location>
</feature>
<protein>
    <submittedName>
        <fullName evidence="2">Uncharacterized protein</fullName>
    </submittedName>
</protein>
<keyword evidence="3" id="KW-1185">Reference proteome</keyword>
<feature type="region of interest" description="Disordered" evidence="1">
    <location>
        <begin position="239"/>
        <end position="259"/>
    </location>
</feature>
<feature type="compositionally biased region" description="Basic and acidic residues" evidence="1">
    <location>
        <begin position="239"/>
        <end position="249"/>
    </location>
</feature>
<evidence type="ECO:0000256" key="1">
    <source>
        <dbReference type="SAM" id="MobiDB-lite"/>
    </source>
</evidence>